<evidence type="ECO:0000259" key="3">
    <source>
        <dbReference type="PROSITE" id="PS50001"/>
    </source>
</evidence>
<reference evidence="4" key="2">
    <citation type="submission" date="2025-05" db="UniProtKB">
        <authorList>
            <consortium name="EnsemblMetazoa"/>
        </authorList>
    </citation>
    <scope>IDENTIFICATION</scope>
    <source>
        <strain evidence="4">Foshan</strain>
    </source>
</reference>
<dbReference type="Gene3D" id="3.30.505.10">
    <property type="entry name" value="SH2 domain"/>
    <property type="match status" value="1"/>
</dbReference>
<reference evidence="5" key="1">
    <citation type="journal article" date="2015" name="Proc. Natl. Acad. Sci. U.S.A.">
        <title>Genome sequence of the Asian Tiger mosquito, Aedes albopictus, reveals insights into its biology, genetics, and evolution.</title>
        <authorList>
            <person name="Chen X.G."/>
            <person name="Jiang X."/>
            <person name="Gu J."/>
            <person name="Xu M."/>
            <person name="Wu Y."/>
            <person name="Deng Y."/>
            <person name="Zhang C."/>
            <person name="Bonizzoni M."/>
            <person name="Dermauw W."/>
            <person name="Vontas J."/>
            <person name="Armbruster P."/>
            <person name="Huang X."/>
            <person name="Yang Y."/>
            <person name="Zhang H."/>
            <person name="He W."/>
            <person name="Peng H."/>
            <person name="Liu Y."/>
            <person name="Wu K."/>
            <person name="Chen J."/>
            <person name="Lirakis M."/>
            <person name="Topalis P."/>
            <person name="Van Leeuwen T."/>
            <person name="Hall A.B."/>
            <person name="Jiang X."/>
            <person name="Thorpe C."/>
            <person name="Mueller R.L."/>
            <person name="Sun C."/>
            <person name="Waterhouse R.M."/>
            <person name="Yan G."/>
            <person name="Tu Z.J."/>
            <person name="Fang X."/>
            <person name="James A.A."/>
        </authorList>
    </citation>
    <scope>NUCLEOTIDE SEQUENCE [LARGE SCALE GENOMIC DNA]</scope>
    <source>
        <strain evidence="5">Foshan</strain>
    </source>
</reference>
<organism evidence="4 5">
    <name type="scientific">Aedes albopictus</name>
    <name type="common">Asian tiger mosquito</name>
    <name type="synonym">Stegomyia albopicta</name>
    <dbReference type="NCBI Taxonomy" id="7160"/>
    <lineage>
        <taxon>Eukaryota</taxon>
        <taxon>Metazoa</taxon>
        <taxon>Ecdysozoa</taxon>
        <taxon>Arthropoda</taxon>
        <taxon>Hexapoda</taxon>
        <taxon>Insecta</taxon>
        <taxon>Pterygota</taxon>
        <taxon>Neoptera</taxon>
        <taxon>Endopterygota</taxon>
        <taxon>Diptera</taxon>
        <taxon>Nematocera</taxon>
        <taxon>Culicoidea</taxon>
        <taxon>Culicidae</taxon>
        <taxon>Culicinae</taxon>
        <taxon>Aedini</taxon>
        <taxon>Aedes</taxon>
        <taxon>Stegomyia</taxon>
    </lineage>
</organism>
<dbReference type="Pfam" id="PF00017">
    <property type="entry name" value="SH2"/>
    <property type="match status" value="1"/>
</dbReference>
<feature type="compositionally biased region" description="Low complexity" evidence="2">
    <location>
        <begin position="13"/>
        <end position="23"/>
    </location>
</feature>
<feature type="domain" description="SH2" evidence="3">
    <location>
        <begin position="288"/>
        <end position="382"/>
    </location>
</feature>
<dbReference type="InterPro" id="IPR000980">
    <property type="entry name" value="SH2"/>
</dbReference>
<dbReference type="RefSeq" id="XP_062712959.1">
    <property type="nucleotide sequence ID" value="XM_062856975.1"/>
</dbReference>
<feature type="compositionally biased region" description="Polar residues" evidence="2">
    <location>
        <begin position="131"/>
        <end position="141"/>
    </location>
</feature>
<dbReference type="EnsemblMetazoa" id="AALFPA23_020325.R29997">
    <property type="protein sequence ID" value="AALFPA23_020325.P29997"/>
    <property type="gene ID" value="AALFPA23_020325"/>
</dbReference>
<feature type="compositionally biased region" description="Basic and acidic residues" evidence="2">
    <location>
        <begin position="95"/>
        <end position="109"/>
    </location>
</feature>
<feature type="compositionally biased region" description="Polar residues" evidence="2">
    <location>
        <begin position="75"/>
        <end position="94"/>
    </location>
</feature>
<evidence type="ECO:0000313" key="4">
    <source>
        <dbReference type="EnsemblMetazoa" id="AALFPA23_020325.P29997"/>
    </source>
</evidence>
<dbReference type="PRINTS" id="PR00401">
    <property type="entry name" value="SH2DOMAIN"/>
</dbReference>
<dbReference type="CDD" id="cd00173">
    <property type="entry name" value="SH2"/>
    <property type="match status" value="1"/>
</dbReference>
<feature type="compositionally biased region" description="Polar residues" evidence="2">
    <location>
        <begin position="45"/>
        <end position="59"/>
    </location>
</feature>
<dbReference type="PANTHER" id="PTHR15832">
    <property type="entry name" value="SHC (SRC HOMOLOGY DOMAIN C-TERMINAL) ADAPTOR HOMOLOG"/>
    <property type="match status" value="1"/>
</dbReference>
<dbReference type="SUPFAM" id="SSF55550">
    <property type="entry name" value="SH2 domain"/>
    <property type="match status" value="1"/>
</dbReference>
<name>A0ABM1ZP52_AEDAL</name>
<dbReference type="InterPro" id="IPR036860">
    <property type="entry name" value="SH2_dom_sf"/>
</dbReference>
<dbReference type="SMART" id="SM00252">
    <property type="entry name" value="SH2"/>
    <property type="match status" value="1"/>
</dbReference>
<dbReference type="GeneID" id="109401508"/>
<keyword evidence="1" id="KW-0727">SH2 domain</keyword>
<protein>
    <recommendedName>
        <fullName evidence="3">SH2 domain-containing protein</fullName>
    </recommendedName>
</protein>
<dbReference type="Proteomes" id="UP000069940">
    <property type="component" value="Unassembled WGS sequence"/>
</dbReference>
<proteinExistence type="predicted"/>
<sequence length="409" mass="45502">MLRFGLLKYKKLSSSSSISSSSSGDGGGEALSSCEGTTLGPWDDNGNQQPPQRQTLTPVQQQNRHHHHRQIHNQLNGSAMKNINTLAMDSPTNKSDNKALSDQDHHQTPESRSILVLATSSPSHRSYKPLANSQQPSSKVSTPGGKKRHSTTATATALNCKARIYKCIKRILKRNNFSSSKEQHKVHPVVPPQHQQHQQVQDKSKVVDYREIKSLLEKEKSPLDYDVNLAKCVDKPALIKKIALNLLKSAEDDSRCLVIAPERPSETTSIQSDLTQEAEYQRLRAESWFHENLPRALSLDLLINQAPGSFIVRRSTTKQDCYALSLRVPPPGPKIAHYLIVRTASDAYQIKGFHKEFSTLQALIVHHSVMPEALPVPLAVPRPTNLAVKTKCEDDYDTVYDLAPETTIA</sequence>
<evidence type="ECO:0000256" key="1">
    <source>
        <dbReference type="PROSITE-ProRule" id="PRU00191"/>
    </source>
</evidence>
<evidence type="ECO:0000256" key="2">
    <source>
        <dbReference type="SAM" id="MobiDB-lite"/>
    </source>
</evidence>
<accession>A0ABM1ZP52</accession>
<evidence type="ECO:0000313" key="5">
    <source>
        <dbReference type="Proteomes" id="UP000069940"/>
    </source>
</evidence>
<feature type="region of interest" description="Disordered" evidence="2">
    <location>
        <begin position="10"/>
        <end position="110"/>
    </location>
</feature>
<dbReference type="PANTHER" id="PTHR15832:SF2">
    <property type="entry name" value="SH2 DOMAIN-CONTAINING PROTEIN"/>
    <property type="match status" value="1"/>
</dbReference>
<feature type="region of interest" description="Disordered" evidence="2">
    <location>
        <begin position="123"/>
        <end position="154"/>
    </location>
</feature>
<dbReference type="PROSITE" id="PS50001">
    <property type="entry name" value="SH2"/>
    <property type="match status" value="1"/>
</dbReference>
<keyword evidence="5" id="KW-1185">Reference proteome</keyword>